<proteinExistence type="predicted"/>
<dbReference type="SUPFAM" id="SSF50729">
    <property type="entry name" value="PH domain-like"/>
    <property type="match status" value="1"/>
</dbReference>
<dbReference type="Proteomes" id="UP000039324">
    <property type="component" value="Unassembled WGS sequence"/>
</dbReference>
<reference evidence="1 2" key="1">
    <citation type="submission" date="2015-02" db="EMBL/GenBank/DDBJ databases">
        <authorList>
            <person name="Chooi Y.-H."/>
        </authorList>
    </citation>
    <scope>NUCLEOTIDE SEQUENCE [LARGE SCALE GENOMIC DNA]</scope>
    <source>
        <strain evidence="1">E3</strain>
    </source>
</reference>
<evidence type="ECO:0000313" key="1">
    <source>
        <dbReference type="EMBL" id="CEP03693.1"/>
    </source>
</evidence>
<evidence type="ECO:0008006" key="3">
    <source>
        <dbReference type="Google" id="ProtNLM"/>
    </source>
</evidence>
<protein>
    <recommendedName>
        <fullName evidence="3">PH domain-containing protein</fullName>
    </recommendedName>
</protein>
<keyword evidence="2" id="KW-1185">Reference proteome</keyword>
<evidence type="ECO:0000313" key="2">
    <source>
        <dbReference type="Proteomes" id="UP000039324"/>
    </source>
</evidence>
<name>A0A0G4J7W5_PLABS</name>
<accession>A0A0G4J7W5</accession>
<dbReference type="AlphaFoldDB" id="A0A0G4J7W5"/>
<gene>
    <name evidence="1" type="ORF">PBRA_003300</name>
</gene>
<organism evidence="1 2">
    <name type="scientific">Plasmodiophora brassicae</name>
    <name type="common">Clubroot disease agent</name>
    <dbReference type="NCBI Taxonomy" id="37360"/>
    <lineage>
        <taxon>Eukaryota</taxon>
        <taxon>Sar</taxon>
        <taxon>Rhizaria</taxon>
        <taxon>Endomyxa</taxon>
        <taxon>Phytomyxea</taxon>
        <taxon>Plasmodiophorida</taxon>
        <taxon>Plasmodiophoridae</taxon>
        <taxon>Plasmodiophora</taxon>
    </lineage>
</organism>
<sequence length="632" mass="70021">MTAADEFIAHERRYVGELIGLEAALDGLPARSGQAHEIAAFRIALAFVRSVTEMLAVELANDDHRPHWMALSSFVPLLDVYGFLTASHAAVVAALKDDAVTALLITDVVVQRPSVYAHYLARFRPASNPACAAMADLQASISAQVAARHHRRALLALEAQFTTPVRIWSPSVPSRCIMTGDAHMAISSWRPPALRVLHLLYPSVVLISQRKRDSALALERIIDIVRVELDERATSLTIVDAKGESVVIRGADDELLDWHEAMTLAISDRSSVASTPISSRRPSMTPQQTPATSCFAFALLVSDRWFASKLRHLLDKVAMPLLVDEERAIVGSLSSQQRSANSVVADLSRFVAAMKCLRCIVRQVISDLTKFVSGDRPADLSKCLLRTSILTGSVCTTLATVFVRLPSESQSILHCVINLAVDRIDCYHRKLTSMAGDEIIAEAVSRLTQTKERIEETRSDQTRRDALRMMEIDLGGKVDLMGPGCRQIVLQGSLYYGGRLHTFHLFDDLLIASRHKKKPNGTQRGGIAFTVFMDTADVHFDPTSETRFIMETPACCYPVDAFSDTVRHQWVTAIKGQIQKCLDLERVDNARVASDSFSSELEGCIVDPINIVCDLCHHHFSSLRERRRCSRW</sequence>
<dbReference type="EMBL" id="CDSF01000155">
    <property type="protein sequence ID" value="CEP03693.1"/>
    <property type="molecule type" value="Genomic_DNA"/>
</dbReference>